<reference evidence="2 3" key="1">
    <citation type="journal article" date="2012" name="Front. Microbiol.">
        <title>Draft Genome Sequence of the Virulent Strain 01-B526 of the Fish Pathogen Aeromonas salmonicida.</title>
        <authorList>
            <person name="Charette S.J."/>
            <person name="Brochu F."/>
            <person name="Boyle B."/>
            <person name="Filion G."/>
            <person name="Tanaka K.H."/>
            <person name="Derome N."/>
        </authorList>
    </citation>
    <scope>NUCLEOTIDE SEQUENCE [LARGE SCALE GENOMIC DNA]</scope>
    <source>
        <strain evidence="2 3">P11</strain>
    </source>
</reference>
<evidence type="ECO:0000313" key="3">
    <source>
        <dbReference type="Proteomes" id="UP000093954"/>
    </source>
</evidence>
<sequence>MLQKFKGYALNKLKEEKGQGMVEYALIIGLVAIVVIAVLVLLGPAISAKFQDIINALQ</sequence>
<evidence type="ECO:0000256" key="1">
    <source>
        <dbReference type="SAM" id="Phobius"/>
    </source>
</evidence>
<dbReference type="Pfam" id="PF04964">
    <property type="entry name" value="Flp_Fap"/>
    <property type="match status" value="1"/>
</dbReference>
<gene>
    <name evidence="2" type="ORF">CLRAG_34940</name>
</gene>
<dbReference type="EMBL" id="LROS01000066">
    <property type="protein sequence ID" value="OBR90316.1"/>
    <property type="molecule type" value="Genomic_DNA"/>
</dbReference>
<dbReference type="InterPro" id="IPR007047">
    <property type="entry name" value="Flp_Fap"/>
</dbReference>
<keyword evidence="1" id="KW-0472">Membrane</keyword>
<comment type="caution">
    <text evidence="2">The sequence shown here is derived from an EMBL/GenBank/DDBJ whole genome shotgun (WGS) entry which is preliminary data.</text>
</comment>
<protein>
    <submittedName>
        <fullName evidence="2">Flp/Fap pilin component</fullName>
    </submittedName>
</protein>
<feature type="transmembrane region" description="Helical" evidence="1">
    <location>
        <begin position="21"/>
        <end position="42"/>
    </location>
</feature>
<keyword evidence="1" id="KW-1133">Transmembrane helix</keyword>
<dbReference type="RefSeq" id="WP_013239524.1">
    <property type="nucleotide sequence ID" value="NZ_LROS01000066.1"/>
</dbReference>
<accession>A0A1A6AJS2</accession>
<dbReference type="Proteomes" id="UP000093954">
    <property type="component" value="Unassembled WGS sequence"/>
</dbReference>
<keyword evidence="1" id="KW-0812">Transmembrane</keyword>
<proteinExistence type="predicted"/>
<dbReference type="AlphaFoldDB" id="A0A1A6AJS2"/>
<keyword evidence="3" id="KW-1185">Reference proteome</keyword>
<organism evidence="2 3">
    <name type="scientific">Clostridium ragsdalei P11</name>
    <dbReference type="NCBI Taxonomy" id="1353534"/>
    <lineage>
        <taxon>Bacteria</taxon>
        <taxon>Bacillati</taxon>
        <taxon>Bacillota</taxon>
        <taxon>Clostridia</taxon>
        <taxon>Eubacteriales</taxon>
        <taxon>Clostridiaceae</taxon>
        <taxon>Clostridium</taxon>
    </lineage>
</organism>
<evidence type="ECO:0000313" key="2">
    <source>
        <dbReference type="EMBL" id="OBR90316.1"/>
    </source>
</evidence>
<name>A0A1A6AJS2_9CLOT</name>
<dbReference type="PATRIC" id="fig|1353534.3.peg.3563"/>